<feature type="domain" description="CBM-cenC" evidence="3">
    <location>
        <begin position="688"/>
        <end position="770"/>
    </location>
</feature>
<dbReference type="InterPro" id="IPR003305">
    <property type="entry name" value="CenC_carb-bd"/>
</dbReference>
<keyword evidence="1" id="KW-0378">Hydrolase</keyword>
<evidence type="ECO:0000259" key="4">
    <source>
        <dbReference type="Pfam" id="PF13360"/>
    </source>
</evidence>
<name>A0A1R1F1G1_9BACL</name>
<dbReference type="STRING" id="297318.BK138_05065"/>
<dbReference type="SUPFAM" id="SSF50969">
    <property type="entry name" value="YVTN repeat-like/Quinoprotein amine dehydrogenase"/>
    <property type="match status" value="1"/>
</dbReference>
<accession>A0A1R1F1G1</accession>
<dbReference type="InterPro" id="IPR002372">
    <property type="entry name" value="PQQ_rpt_dom"/>
</dbReference>
<dbReference type="InterPro" id="IPR051344">
    <property type="entry name" value="Vgb"/>
</dbReference>
<dbReference type="RefSeq" id="WP_076166798.1">
    <property type="nucleotide sequence ID" value="NZ_MRTP01000001.1"/>
</dbReference>
<dbReference type="SUPFAM" id="SSF50998">
    <property type="entry name" value="Quinoprotein alcohol dehydrogenase-like"/>
    <property type="match status" value="1"/>
</dbReference>
<dbReference type="SUPFAM" id="SSF49785">
    <property type="entry name" value="Galactose-binding domain-like"/>
    <property type="match status" value="1"/>
</dbReference>
<keyword evidence="2" id="KW-0732">Signal</keyword>
<dbReference type="Pfam" id="PF13360">
    <property type="entry name" value="PQQ_2"/>
    <property type="match status" value="1"/>
</dbReference>
<evidence type="ECO:0000256" key="2">
    <source>
        <dbReference type="SAM" id="SignalP"/>
    </source>
</evidence>
<dbReference type="Gene3D" id="2.60.120.260">
    <property type="entry name" value="Galactose-binding domain-like"/>
    <property type="match status" value="1"/>
</dbReference>
<proteinExistence type="predicted"/>
<feature type="chain" id="PRO_5013158937" evidence="2">
    <location>
        <begin position="30"/>
        <end position="1094"/>
    </location>
</feature>
<dbReference type="PANTHER" id="PTHR40274:SF3">
    <property type="entry name" value="VIRGINIAMYCIN B LYASE"/>
    <property type="match status" value="1"/>
</dbReference>
<dbReference type="PANTHER" id="PTHR40274">
    <property type="entry name" value="VIRGINIAMYCIN B LYASE"/>
    <property type="match status" value="1"/>
</dbReference>
<sequence>MRKSWFALLACVVLLTGWTGMGGSGTAKAEDSRLSQKVYGSPEELLPPLNYTVSIFNGTVGYEEGRPVMYTVSKGKPGQLNVIDLEDYKLLRSIPIPPSESSWAHTVAPDGTLYVAADGSGARLWKYSPVTHTVEQAASFAGESWPICITTDEAGRVYVGTYPGGKVIQYDPATGQTKDYGRVIGNIAQEYVRSIAYQGGNIYAGTAHHQIVRVNLETGEKTDIAASLNVPEGDDTVYDLDTIDNRYLFARYTDGSGVPGPAYIYDTQTGSWLDTVLDNVTGLHETDSLDGKIYFMSDKKLKTFDLSTHEVSETGMEYNSGFRGADWVEFPNNPDLPGKNLVTVRYDGGVAIMNIETKQVHLMPSVVPGLPGVVNRIQSAPDGNLFVTGVQTSRGSIIDPNTLTSSAFSIGQADSVYPLGDKMYMGVYPEGALFEYDMTKPPGTENPKKTFVLENGQERLVNMTSGGGKLYIATIPGYGTLGGSVTVYDPATGDSRVHRNVVQDQSVLSLAYKDGKLFGSTTIRGGLGSEPSADEAKIFVWDTQTEQKITEFPLRIAGLDKPVFIGDLSVGPDGLIWGAAYEYVFALDPNTYQVVKSKKVQSGVSYTQWAHHTIRWSEDGLMYVLFNNKLTVIDPQTLESRTITNAARFELGKDGNIYFTDNATNTIMYRIEVDGEIVEQPPGIPLPVKNPGFEDAMSGTAIPGWTPLFAASSDLSYAVSTDRSSTGSASLKLTDNTRTGSVALQSDKITVEPGKKYTSKVQVYIESGQPGTMLRFFDSSNQTLATQEIHLDESRLAQWQTVTLNGTAPDNAAYARLIAVVSRYNMASAYYDDFSLSVEGTPEPVDQAAPVSTAEVSPAAGESGWLNRDASVQIQAEDEGSGVAAITYAASGAGSLEPVRVEGASASFNVTAEGVTTVTYSAEDQAGNKEDARELTVKIDKTVPEITFTGEAAYTVDQKVSIQCAASDSLSGVASKPCIGTDRPAYELEPGINVITASAKDAAGNESTKEFSFEVKATYDSLSMLVRSFLPADADFAESLNAKLLAAKASAGRDQAQAVQGQLSAFEQEVTAQSGKKLTADQAAVLLKWVKTLR</sequence>
<dbReference type="Pfam" id="PF02018">
    <property type="entry name" value="CBM_4_9"/>
    <property type="match status" value="1"/>
</dbReference>
<dbReference type="EMBL" id="MRTP01000001">
    <property type="protein sequence ID" value="OMF57949.1"/>
    <property type="molecule type" value="Genomic_DNA"/>
</dbReference>
<dbReference type="Gene3D" id="2.130.10.10">
    <property type="entry name" value="YVTN repeat-like/Quinoprotein amine dehydrogenase"/>
    <property type="match status" value="2"/>
</dbReference>
<dbReference type="Gene3D" id="3.30.1920.20">
    <property type="match status" value="1"/>
</dbReference>
<dbReference type="NCBIfam" id="NF047446">
    <property type="entry name" value="barrel_OmpL47"/>
    <property type="match status" value="1"/>
</dbReference>
<dbReference type="InterPro" id="IPR011044">
    <property type="entry name" value="Quino_amine_DH_bsu"/>
</dbReference>
<organism evidence="5 6">
    <name type="scientific">Paenibacillus rhizosphaerae</name>
    <dbReference type="NCBI Taxonomy" id="297318"/>
    <lineage>
        <taxon>Bacteria</taxon>
        <taxon>Bacillati</taxon>
        <taxon>Bacillota</taxon>
        <taxon>Bacilli</taxon>
        <taxon>Bacillales</taxon>
        <taxon>Paenibacillaceae</taxon>
        <taxon>Paenibacillus</taxon>
    </lineage>
</organism>
<dbReference type="InterPro" id="IPR008979">
    <property type="entry name" value="Galactose-bd-like_sf"/>
</dbReference>
<dbReference type="GO" id="GO:0016798">
    <property type="term" value="F:hydrolase activity, acting on glycosyl bonds"/>
    <property type="evidence" value="ECO:0007669"/>
    <property type="project" value="InterPro"/>
</dbReference>
<dbReference type="InterPro" id="IPR058094">
    <property type="entry name" value="Ig-like_OmpL47-like"/>
</dbReference>
<dbReference type="Proteomes" id="UP000187172">
    <property type="component" value="Unassembled WGS sequence"/>
</dbReference>
<feature type="domain" description="Pyrrolo-quinoline quinone repeat" evidence="4">
    <location>
        <begin position="103"/>
        <end position="310"/>
    </location>
</feature>
<evidence type="ECO:0000259" key="3">
    <source>
        <dbReference type="Pfam" id="PF02018"/>
    </source>
</evidence>
<evidence type="ECO:0000256" key="1">
    <source>
        <dbReference type="ARBA" id="ARBA00022801"/>
    </source>
</evidence>
<evidence type="ECO:0000313" key="6">
    <source>
        <dbReference type="Proteomes" id="UP000187172"/>
    </source>
</evidence>
<evidence type="ECO:0000313" key="5">
    <source>
        <dbReference type="EMBL" id="OMF57949.1"/>
    </source>
</evidence>
<keyword evidence="6" id="KW-1185">Reference proteome</keyword>
<dbReference type="AlphaFoldDB" id="A0A1R1F1G1"/>
<gene>
    <name evidence="5" type="ORF">BK138_05065</name>
</gene>
<protein>
    <submittedName>
        <fullName evidence="5">Uncharacterized protein</fullName>
    </submittedName>
</protein>
<reference evidence="5 6" key="1">
    <citation type="submission" date="2016-11" db="EMBL/GenBank/DDBJ databases">
        <title>Paenibacillus species isolates.</title>
        <authorList>
            <person name="Beno S.M."/>
        </authorList>
    </citation>
    <scope>NUCLEOTIDE SEQUENCE [LARGE SCALE GENOMIC DNA]</scope>
    <source>
        <strain evidence="5 6">FSL R5-0378</strain>
    </source>
</reference>
<dbReference type="InterPro" id="IPR015943">
    <property type="entry name" value="WD40/YVTN_repeat-like_dom_sf"/>
</dbReference>
<dbReference type="InterPro" id="IPR011047">
    <property type="entry name" value="Quinoprotein_ADH-like_sf"/>
</dbReference>
<feature type="signal peptide" evidence="2">
    <location>
        <begin position="1"/>
        <end position="29"/>
    </location>
</feature>
<comment type="caution">
    <text evidence="5">The sequence shown here is derived from an EMBL/GenBank/DDBJ whole genome shotgun (WGS) entry which is preliminary data.</text>
</comment>